<dbReference type="InterPro" id="IPR029044">
    <property type="entry name" value="Nucleotide-diphossugar_trans"/>
</dbReference>
<dbReference type="InterPro" id="IPR050834">
    <property type="entry name" value="Glycosyltransf_2"/>
</dbReference>
<keyword evidence="1 4" id="KW-0808">Transferase</keyword>
<dbReference type="Pfam" id="PF02709">
    <property type="entry name" value="Glyco_transf_7C"/>
    <property type="match status" value="1"/>
</dbReference>
<dbReference type="EMBL" id="CP051685">
    <property type="protein sequence ID" value="QJD99892.1"/>
    <property type="molecule type" value="Genomic_DNA"/>
</dbReference>
<evidence type="ECO:0000256" key="1">
    <source>
        <dbReference type="ARBA" id="ARBA00022679"/>
    </source>
</evidence>
<accession>A0A7Z2ZRX6</accession>
<name>A0A7Z2ZRX6_9BURK</name>
<dbReference type="PANTHER" id="PTHR43685">
    <property type="entry name" value="GLYCOSYLTRANSFERASE"/>
    <property type="match status" value="1"/>
</dbReference>
<feature type="domain" description="Galactosyltransferase C-terminal" evidence="3">
    <location>
        <begin position="160"/>
        <end position="211"/>
    </location>
</feature>
<dbReference type="Gene3D" id="3.90.550.10">
    <property type="entry name" value="Spore Coat Polysaccharide Biosynthesis Protein SpsA, Chain A"/>
    <property type="match status" value="1"/>
</dbReference>
<proteinExistence type="predicted"/>
<dbReference type="KEGG" id="mfy:HH212_07545"/>
<dbReference type="SUPFAM" id="SSF53448">
    <property type="entry name" value="Nucleotide-diphospho-sugar transferases"/>
    <property type="match status" value="1"/>
</dbReference>
<evidence type="ECO:0000313" key="5">
    <source>
        <dbReference type="Proteomes" id="UP000502415"/>
    </source>
</evidence>
<organism evidence="4 5">
    <name type="scientific">Massilia forsythiae</name>
    <dbReference type="NCBI Taxonomy" id="2728020"/>
    <lineage>
        <taxon>Bacteria</taxon>
        <taxon>Pseudomonadati</taxon>
        <taxon>Pseudomonadota</taxon>
        <taxon>Betaproteobacteria</taxon>
        <taxon>Burkholderiales</taxon>
        <taxon>Oxalobacteraceae</taxon>
        <taxon>Telluria group</taxon>
        <taxon>Massilia</taxon>
    </lineage>
</organism>
<reference evidence="4 5" key="1">
    <citation type="submission" date="2020-04" db="EMBL/GenBank/DDBJ databases">
        <title>Genome sequencing of novel species.</title>
        <authorList>
            <person name="Heo J."/>
            <person name="Kim S.-J."/>
            <person name="Kim J.-S."/>
            <person name="Hong S.-B."/>
            <person name="Kwon S.-W."/>
        </authorList>
    </citation>
    <scope>NUCLEOTIDE SEQUENCE [LARGE SCALE GENOMIC DNA]</scope>
    <source>
        <strain evidence="4 5">GN2-R2</strain>
    </source>
</reference>
<feature type="domain" description="Glycosyltransferase 2-like" evidence="2">
    <location>
        <begin position="7"/>
        <end position="125"/>
    </location>
</feature>
<keyword evidence="5" id="KW-1185">Reference proteome</keyword>
<protein>
    <submittedName>
        <fullName evidence="4">Glycosyltransferase</fullName>
    </submittedName>
</protein>
<evidence type="ECO:0000313" key="4">
    <source>
        <dbReference type="EMBL" id="QJD99892.1"/>
    </source>
</evidence>
<dbReference type="Proteomes" id="UP000502415">
    <property type="component" value="Chromosome"/>
</dbReference>
<evidence type="ECO:0000259" key="2">
    <source>
        <dbReference type="Pfam" id="PF00535"/>
    </source>
</evidence>
<sequence length="319" mass="35469">MSAPTFSLVIPSYNRADLIGATLDSALAQHLPFLEIIVVDDGSTDHTADVLARYAGRITVMTLANAGVQNARNTGVAAARGDYIVLCDSDDLLEPDFAATMAAWLAAHPDYDAVYSNFVTFDERGVHADKFSLAPPGFFDGAVLDDGFWRDVPDLYRRTVDYQPLFPSGSVIRKAFYERIGGYDVRFNGVGGEDWEFTLRLVAQAKMALCARPLVRIRKHASNDSGDTIRTVSGCVRILEFALREHPFAAPHREAILRSIDERRLDVFNGAFARGSFTTALEMHKHMRQRPAGRGFQLKVLIASLPAPLRWPLWRLTQR</sequence>
<gene>
    <name evidence="4" type="ORF">HH212_07545</name>
</gene>
<evidence type="ECO:0000259" key="3">
    <source>
        <dbReference type="Pfam" id="PF02709"/>
    </source>
</evidence>
<dbReference type="Pfam" id="PF00535">
    <property type="entry name" value="Glycos_transf_2"/>
    <property type="match status" value="1"/>
</dbReference>
<dbReference type="InterPro" id="IPR001173">
    <property type="entry name" value="Glyco_trans_2-like"/>
</dbReference>
<dbReference type="PANTHER" id="PTHR43685:SF2">
    <property type="entry name" value="GLYCOSYLTRANSFERASE 2-LIKE DOMAIN-CONTAINING PROTEIN"/>
    <property type="match status" value="1"/>
</dbReference>
<dbReference type="RefSeq" id="WP_169434841.1">
    <property type="nucleotide sequence ID" value="NZ_CP051685.1"/>
</dbReference>
<dbReference type="InterPro" id="IPR027791">
    <property type="entry name" value="Galactosyl_T_C"/>
</dbReference>
<dbReference type="GO" id="GO:0016740">
    <property type="term" value="F:transferase activity"/>
    <property type="evidence" value="ECO:0007669"/>
    <property type="project" value="UniProtKB-KW"/>
</dbReference>
<dbReference type="AlphaFoldDB" id="A0A7Z2ZRX6"/>